<comment type="caution">
    <text evidence="2">The sequence shown here is derived from an EMBL/GenBank/DDBJ whole genome shotgun (WGS) entry which is preliminary data.</text>
</comment>
<evidence type="ECO:0000313" key="3">
    <source>
        <dbReference type="Proteomes" id="UP000736787"/>
    </source>
</evidence>
<dbReference type="AlphaFoldDB" id="A0A8T1L2N5"/>
<feature type="region of interest" description="Disordered" evidence="1">
    <location>
        <begin position="1"/>
        <end position="40"/>
    </location>
</feature>
<evidence type="ECO:0000256" key="1">
    <source>
        <dbReference type="SAM" id="MobiDB-lite"/>
    </source>
</evidence>
<dbReference type="EMBL" id="RCMK01000148">
    <property type="protein sequence ID" value="KAG2946826.1"/>
    <property type="molecule type" value="Genomic_DNA"/>
</dbReference>
<protein>
    <submittedName>
        <fullName evidence="2">Uncharacterized protein</fullName>
    </submittedName>
</protein>
<accession>A0A8T1L2N5</accession>
<dbReference type="Proteomes" id="UP000736787">
    <property type="component" value="Unassembled WGS sequence"/>
</dbReference>
<evidence type="ECO:0000313" key="2">
    <source>
        <dbReference type="EMBL" id="KAG2946826.1"/>
    </source>
</evidence>
<gene>
    <name evidence="2" type="ORF">PC117_g7292</name>
</gene>
<organism evidence="2 3">
    <name type="scientific">Phytophthora cactorum</name>
    <dbReference type="NCBI Taxonomy" id="29920"/>
    <lineage>
        <taxon>Eukaryota</taxon>
        <taxon>Sar</taxon>
        <taxon>Stramenopiles</taxon>
        <taxon>Oomycota</taxon>
        <taxon>Peronosporomycetes</taxon>
        <taxon>Peronosporales</taxon>
        <taxon>Peronosporaceae</taxon>
        <taxon>Phytophthora</taxon>
    </lineage>
</organism>
<sequence>MRSIAQRIGSRRNDSWRGNPSTEVARREVQRASVLSSGATGECQERDVLLQGIVSRMDNWEELADEDKAKEKSKESEH</sequence>
<proteinExistence type="predicted"/>
<reference evidence="2" key="1">
    <citation type="submission" date="2018-10" db="EMBL/GenBank/DDBJ databases">
        <title>Effector identification in a new, highly contiguous assembly of the strawberry crown rot pathogen Phytophthora cactorum.</title>
        <authorList>
            <person name="Armitage A.D."/>
            <person name="Nellist C.F."/>
            <person name="Bates H."/>
            <person name="Vickerstaff R.J."/>
            <person name="Harrison R.J."/>
        </authorList>
    </citation>
    <scope>NUCLEOTIDE SEQUENCE</scope>
    <source>
        <strain evidence="2">4040</strain>
    </source>
</reference>
<name>A0A8T1L2N5_9STRA</name>